<feature type="region of interest" description="Disordered" evidence="6">
    <location>
        <begin position="377"/>
        <end position="398"/>
    </location>
</feature>
<keyword evidence="1" id="KW-0808">Transferase</keyword>
<dbReference type="Pfam" id="PF00069">
    <property type="entry name" value="Pkinase"/>
    <property type="match status" value="1"/>
</dbReference>
<dbReference type="InterPro" id="IPR000719">
    <property type="entry name" value="Prot_kinase_dom"/>
</dbReference>
<dbReference type="Pfam" id="PF13360">
    <property type="entry name" value="PQQ_2"/>
    <property type="match status" value="2"/>
</dbReference>
<dbReference type="Gene3D" id="3.30.200.20">
    <property type="entry name" value="Phosphorylase Kinase, domain 1"/>
    <property type="match status" value="1"/>
</dbReference>
<keyword evidence="3 9" id="KW-0418">Kinase</keyword>
<evidence type="ECO:0000256" key="4">
    <source>
        <dbReference type="ARBA" id="ARBA00022840"/>
    </source>
</evidence>
<dbReference type="GO" id="GO:0004674">
    <property type="term" value="F:protein serine/threonine kinase activity"/>
    <property type="evidence" value="ECO:0007669"/>
    <property type="project" value="TreeGrafter"/>
</dbReference>
<dbReference type="AlphaFoldDB" id="A0A4V2Y1E3"/>
<dbReference type="InterPro" id="IPR008271">
    <property type="entry name" value="Ser/Thr_kinase_AS"/>
</dbReference>
<evidence type="ECO:0000259" key="8">
    <source>
        <dbReference type="PROSITE" id="PS50011"/>
    </source>
</evidence>
<dbReference type="CDD" id="cd14014">
    <property type="entry name" value="STKc_PknB_like"/>
    <property type="match status" value="1"/>
</dbReference>
<dbReference type="OrthoDB" id="9762169at2"/>
<keyword evidence="7" id="KW-0472">Membrane</keyword>
<gene>
    <name evidence="9" type="ORF">E1283_27395</name>
</gene>
<dbReference type="PANTHER" id="PTHR43289:SF34">
    <property type="entry name" value="SERINE_THREONINE-PROTEIN KINASE YBDM-RELATED"/>
    <property type="match status" value="1"/>
</dbReference>
<keyword evidence="2 5" id="KW-0547">Nucleotide-binding</keyword>
<evidence type="ECO:0000313" key="10">
    <source>
        <dbReference type="Proteomes" id="UP000295345"/>
    </source>
</evidence>
<dbReference type="PROSITE" id="PS00107">
    <property type="entry name" value="PROTEIN_KINASE_ATP"/>
    <property type="match status" value="1"/>
</dbReference>
<comment type="caution">
    <text evidence="9">The sequence shown here is derived from an EMBL/GenBank/DDBJ whole genome shotgun (WGS) entry which is preliminary data.</text>
</comment>
<evidence type="ECO:0000256" key="1">
    <source>
        <dbReference type="ARBA" id="ARBA00022679"/>
    </source>
</evidence>
<dbReference type="SMART" id="SM00564">
    <property type="entry name" value="PQQ"/>
    <property type="match status" value="3"/>
</dbReference>
<dbReference type="InterPro" id="IPR015943">
    <property type="entry name" value="WD40/YVTN_repeat-like_dom_sf"/>
</dbReference>
<dbReference type="InterPro" id="IPR011047">
    <property type="entry name" value="Quinoprotein_ADH-like_sf"/>
</dbReference>
<dbReference type="PROSITE" id="PS50011">
    <property type="entry name" value="PROTEIN_KINASE_DOM"/>
    <property type="match status" value="1"/>
</dbReference>
<sequence>MRGRSGHAVDYGRGPDEWCGPSTLIPGIRGLTGGAAMTDNHGSAPGSAPERLGEYVLERRLGSGGMGVVYLARTVAGRQLAIKVIRREYAEDPGFRARFRREVAAARRVSGAFTAPVVDADPEGDPPWLATLYVPGGSLADRIAEHGPLPAREAARVGAQLAEALTEIHGHGLVHRDLKPGNVLLAEDGVRVIDFGITRALSDSHRLTEDGAVLGSPPFMAPEQLTGGAEVSTPADVFALGAVVAFAATGHSPFEAGGLPGGDPLAVAYRVVHEEPDLGDVPPALRDLVSMCLAKDPDRRPAVASLLRMASFADTRAQAAVVRDSEVWRSARRDDDGGSPPAGRRRSRRWRRRLAVGAATLAVLAAAGAGVLLAADRGDGGADPDDGSAPGPSADAPTAPAFTPWEVDWRDFGVQDAAIAGLACAPAAAGDLLCSAGSDVTVLLAPDGTERWRHLPPRDSAGGPGALMVGEVVYAPSDKGLVALDLASGDELWEIDAPELMNPTAATEDSLVLQNGDSTLRFYALGSPDPVGSWEVPGRYLTNVLADRDRNRVLALSRAESEGFPLELTLLDGTGREQWPTSVGPPPEVAGLLEPVGIDAEAAYFEEWDPDVPVVAALHRLDLSDRSWSRTTLDSAAEPRTVVADGIAYANDTAGGITAVDMAAGEVRWSVDLDAETTSALAVAGDALYFSDGDGRLHQVAVADGTRLAVGEPHPGTPGAGSDAWAPPPVVTDDGLAYVVTIGNTLYATRLDELG</sequence>
<keyword evidence="7" id="KW-1133">Transmembrane helix</keyword>
<dbReference type="InterPro" id="IPR017441">
    <property type="entry name" value="Protein_kinase_ATP_BS"/>
</dbReference>
<evidence type="ECO:0000256" key="6">
    <source>
        <dbReference type="SAM" id="MobiDB-lite"/>
    </source>
</evidence>
<organism evidence="9 10">
    <name type="scientific">Streptomyces hainanensis</name>
    <dbReference type="NCBI Taxonomy" id="402648"/>
    <lineage>
        <taxon>Bacteria</taxon>
        <taxon>Bacillati</taxon>
        <taxon>Actinomycetota</taxon>
        <taxon>Actinomycetes</taxon>
        <taxon>Kitasatosporales</taxon>
        <taxon>Streptomycetaceae</taxon>
        <taxon>Streptomyces</taxon>
    </lineage>
</organism>
<dbReference type="PANTHER" id="PTHR43289">
    <property type="entry name" value="MITOGEN-ACTIVATED PROTEIN KINASE KINASE KINASE 20-RELATED"/>
    <property type="match status" value="1"/>
</dbReference>
<protein>
    <submittedName>
        <fullName evidence="9">Serine/threonine-protein kinase</fullName>
    </submittedName>
</protein>
<name>A0A4V2Y1E3_9ACTN</name>
<dbReference type="Gene3D" id="2.130.10.10">
    <property type="entry name" value="YVTN repeat-like/Quinoprotein amine dehydrogenase"/>
    <property type="match status" value="2"/>
</dbReference>
<dbReference type="InterPro" id="IPR002372">
    <property type="entry name" value="PQQ_rpt_dom"/>
</dbReference>
<feature type="binding site" evidence="5">
    <location>
        <position position="83"/>
    </location>
    <ligand>
        <name>ATP</name>
        <dbReference type="ChEBI" id="CHEBI:30616"/>
    </ligand>
</feature>
<dbReference type="SUPFAM" id="SSF56112">
    <property type="entry name" value="Protein kinase-like (PK-like)"/>
    <property type="match status" value="1"/>
</dbReference>
<keyword evidence="4 5" id="KW-0067">ATP-binding</keyword>
<keyword evidence="7" id="KW-0812">Transmembrane</keyword>
<dbReference type="Gene3D" id="1.10.510.10">
    <property type="entry name" value="Transferase(Phosphotransferase) domain 1"/>
    <property type="match status" value="1"/>
</dbReference>
<feature type="domain" description="Protein kinase" evidence="8">
    <location>
        <begin position="55"/>
        <end position="312"/>
    </location>
</feature>
<evidence type="ECO:0000256" key="2">
    <source>
        <dbReference type="ARBA" id="ARBA00022741"/>
    </source>
</evidence>
<evidence type="ECO:0000256" key="3">
    <source>
        <dbReference type="ARBA" id="ARBA00022777"/>
    </source>
</evidence>
<feature type="region of interest" description="Disordered" evidence="6">
    <location>
        <begin position="328"/>
        <end position="348"/>
    </location>
</feature>
<dbReference type="EMBL" id="SMKI01000376">
    <property type="protein sequence ID" value="TDC68455.1"/>
    <property type="molecule type" value="Genomic_DNA"/>
</dbReference>
<evidence type="ECO:0000313" key="9">
    <source>
        <dbReference type="EMBL" id="TDC68455.1"/>
    </source>
</evidence>
<evidence type="ECO:0000256" key="5">
    <source>
        <dbReference type="PROSITE-ProRule" id="PRU10141"/>
    </source>
</evidence>
<dbReference type="InterPro" id="IPR018391">
    <property type="entry name" value="PQQ_b-propeller_rpt"/>
</dbReference>
<feature type="compositionally biased region" description="Low complexity" evidence="6">
    <location>
        <begin position="387"/>
        <end position="398"/>
    </location>
</feature>
<proteinExistence type="predicted"/>
<dbReference type="SUPFAM" id="SSF50998">
    <property type="entry name" value="Quinoprotein alcohol dehydrogenase-like"/>
    <property type="match status" value="1"/>
</dbReference>
<reference evidence="9 10" key="1">
    <citation type="submission" date="2019-03" db="EMBL/GenBank/DDBJ databases">
        <title>Draft genome sequences of novel Actinobacteria.</title>
        <authorList>
            <person name="Sahin N."/>
            <person name="Ay H."/>
            <person name="Saygin H."/>
        </authorList>
    </citation>
    <scope>NUCLEOTIDE SEQUENCE [LARGE SCALE GENOMIC DNA]</scope>
    <source>
        <strain evidence="9 10">DSM 41900</strain>
    </source>
</reference>
<dbReference type="GO" id="GO:0005524">
    <property type="term" value="F:ATP binding"/>
    <property type="evidence" value="ECO:0007669"/>
    <property type="project" value="UniProtKB-UniRule"/>
</dbReference>
<evidence type="ECO:0000256" key="7">
    <source>
        <dbReference type="SAM" id="Phobius"/>
    </source>
</evidence>
<dbReference type="PROSITE" id="PS00108">
    <property type="entry name" value="PROTEIN_KINASE_ST"/>
    <property type="match status" value="1"/>
</dbReference>
<accession>A0A4V2Y1E3</accession>
<keyword evidence="10" id="KW-1185">Reference proteome</keyword>
<feature type="transmembrane region" description="Helical" evidence="7">
    <location>
        <begin position="354"/>
        <end position="375"/>
    </location>
</feature>
<dbReference type="Proteomes" id="UP000295345">
    <property type="component" value="Unassembled WGS sequence"/>
</dbReference>
<dbReference type="InterPro" id="IPR011009">
    <property type="entry name" value="Kinase-like_dom_sf"/>
</dbReference>
<dbReference type="SMART" id="SM00220">
    <property type="entry name" value="S_TKc"/>
    <property type="match status" value="1"/>
</dbReference>